<reference evidence="2 3" key="1">
    <citation type="submission" date="2017-02" db="EMBL/GenBank/DDBJ databases">
        <title>The new phylogeny of genus Mycobacterium.</title>
        <authorList>
            <person name="Tortoli E."/>
            <person name="Trovato A."/>
            <person name="Cirillo D.M."/>
        </authorList>
    </citation>
    <scope>NUCLEOTIDE SEQUENCE [LARGE SCALE GENOMIC DNA]</scope>
    <source>
        <strain evidence="2 3">DSM 43992</strain>
    </source>
</reference>
<keyword evidence="3" id="KW-1185">Reference proteome</keyword>
<gene>
    <name evidence="2" type="ORF">BST44_25025</name>
</gene>
<organism evidence="2 3">
    <name type="scientific">Mycobacterium scrofulaceum</name>
    <dbReference type="NCBI Taxonomy" id="1783"/>
    <lineage>
        <taxon>Bacteria</taxon>
        <taxon>Bacillati</taxon>
        <taxon>Actinomycetota</taxon>
        <taxon>Actinomycetes</taxon>
        <taxon>Mycobacteriales</taxon>
        <taxon>Mycobacteriaceae</taxon>
        <taxon>Mycobacterium</taxon>
    </lineage>
</organism>
<accession>A0A1X0K5I4</accession>
<keyword evidence="1" id="KW-0732">Signal</keyword>
<dbReference type="AlphaFoldDB" id="A0A1X0K5I4"/>
<sequence length="152" mass="15978">MFKHVHRQVGGVIVAAVALAAAGTAATGTANAAYPGVAEWYSQAQEHFTNTTKAMQAVVDAIKANDINALRSACSAVHDEQTIGLQAHLPTPDPALTAALQSEIRDFHTATHICMSLGPNSTPADLDQADSFTQQAIDDLKTVNDILVEDLS</sequence>
<feature type="chain" id="PRO_5012823380" description="DUF732 domain-containing protein" evidence="1">
    <location>
        <begin position="33"/>
        <end position="152"/>
    </location>
</feature>
<protein>
    <recommendedName>
        <fullName evidence="4">DUF732 domain-containing protein</fullName>
    </recommendedName>
</protein>
<dbReference type="STRING" id="1783.BST44_25025"/>
<dbReference type="EMBL" id="MVIJ01000058">
    <property type="protein sequence ID" value="ORB69728.1"/>
    <property type="molecule type" value="Genomic_DNA"/>
</dbReference>
<feature type="signal peptide" evidence="1">
    <location>
        <begin position="1"/>
        <end position="32"/>
    </location>
</feature>
<dbReference type="Proteomes" id="UP000192601">
    <property type="component" value="Unassembled WGS sequence"/>
</dbReference>
<name>A0A1X0K5I4_MYCSC</name>
<proteinExistence type="predicted"/>
<comment type="caution">
    <text evidence="2">The sequence shown here is derived from an EMBL/GenBank/DDBJ whole genome shotgun (WGS) entry which is preliminary data.</text>
</comment>
<evidence type="ECO:0000313" key="3">
    <source>
        <dbReference type="Proteomes" id="UP000192601"/>
    </source>
</evidence>
<evidence type="ECO:0000313" key="2">
    <source>
        <dbReference type="EMBL" id="ORB69728.1"/>
    </source>
</evidence>
<evidence type="ECO:0008006" key="4">
    <source>
        <dbReference type="Google" id="ProtNLM"/>
    </source>
</evidence>
<evidence type="ECO:0000256" key="1">
    <source>
        <dbReference type="SAM" id="SignalP"/>
    </source>
</evidence>